<dbReference type="EMBL" id="CP011541">
    <property type="protein sequence ID" value="AKK03485.1"/>
    <property type="molecule type" value="Genomic_DNA"/>
</dbReference>
<reference evidence="4 5" key="1">
    <citation type="submission" date="2015-05" db="EMBL/GenBank/DDBJ databases">
        <title>Complete genome sequence of Corynebacterium epidermidicanis DSM 45586, isolated from the skin of a dog suffering from pruritus.</title>
        <authorList>
            <person name="Ruckert C."/>
            <person name="Albersmeier A."/>
            <person name="Winkler A."/>
            <person name="Tauch A."/>
        </authorList>
    </citation>
    <scope>NUCLEOTIDE SEQUENCE [LARGE SCALE GENOMIC DNA]</scope>
    <source>
        <strain evidence="4 5">DSM 45586</strain>
    </source>
</reference>
<keyword evidence="4" id="KW-0808">Transferase</keyword>
<accession>A0A0G3GSD1</accession>
<sequence>MIAAHGARLTVTAESIEVTYTPLLAALRRHAPAKRDQDTIRIADITDFDLDFPTEFLRGKARIATSSGTTEIAFSPNQQDQAKAFSDAVAAARSGEIPQDTAAVTGLNFVAFDVETANADWGSICQMGVARFRDGRLVETKSWNVRPPAGIEEFHPDNIAIHHITAADVADCPRVGETFTELVEFVGDDVMVAHNAQFDFTALHRAALLSDVASPEFRFTCTLLLARKLRLGFANNRLNTLAEGFKVELTKHHDATADAVACGEIMAALARRTNHRGSLIDFYHGESFTLGTLESDRVYPVLRDRSGANVALQRRKWGLDTSVASPSSAGQEPDLFTSAASNEPELASPKKTQRAPWSRVATPEEVPEPNPNADQKSPFYQQNVTLSGDFEPFDKGQLWQAIADLGGTIGKNVTKKTTIVVCGDWATKTSKQKRAEELIAKGQKIALWQAAELYTALGLDPTQPLEDEEPPF</sequence>
<dbReference type="InterPro" id="IPR001357">
    <property type="entry name" value="BRCT_dom"/>
</dbReference>
<dbReference type="GO" id="GO:0005829">
    <property type="term" value="C:cytosol"/>
    <property type="evidence" value="ECO:0007669"/>
    <property type="project" value="TreeGrafter"/>
</dbReference>
<keyword evidence="1 4" id="KW-0269">Exonuclease</keyword>
<dbReference type="PATRIC" id="fig|1050174.4.peg.1646"/>
<dbReference type="Gene3D" id="3.30.420.10">
    <property type="entry name" value="Ribonuclease H-like superfamily/Ribonuclease H"/>
    <property type="match status" value="1"/>
</dbReference>
<keyword evidence="1 4" id="KW-0378">Hydrolase</keyword>
<proteinExistence type="predicted"/>
<feature type="domain" description="BRCT" evidence="3">
    <location>
        <begin position="374"/>
        <end position="438"/>
    </location>
</feature>
<keyword evidence="4" id="KW-0548">Nucleotidyltransferase</keyword>
<organism evidence="4 5">
    <name type="scientific">Corynebacterium epidermidicanis</name>
    <dbReference type="NCBI Taxonomy" id="1050174"/>
    <lineage>
        <taxon>Bacteria</taxon>
        <taxon>Bacillati</taxon>
        <taxon>Actinomycetota</taxon>
        <taxon>Actinomycetes</taxon>
        <taxon>Mycobacteriales</taxon>
        <taxon>Corynebacteriaceae</taxon>
        <taxon>Corynebacterium</taxon>
    </lineage>
</organism>
<dbReference type="InterPro" id="IPR012337">
    <property type="entry name" value="RNaseH-like_sf"/>
</dbReference>
<dbReference type="SMART" id="SM00479">
    <property type="entry name" value="EXOIII"/>
    <property type="match status" value="1"/>
</dbReference>
<name>A0A0G3GSD1_9CORY</name>
<dbReference type="AlphaFoldDB" id="A0A0G3GSD1"/>
<dbReference type="PANTHER" id="PTHR30231:SF42">
    <property type="entry name" value="EXONUCLEASE"/>
    <property type="match status" value="1"/>
</dbReference>
<dbReference type="GO" id="GO:0003676">
    <property type="term" value="F:nucleic acid binding"/>
    <property type="evidence" value="ECO:0007669"/>
    <property type="project" value="InterPro"/>
</dbReference>
<keyword evidence="5" id="KW-1185">Reference proteome</keyword>
<dbReference type="KEGG" id="cei:CEPID_08175"/>
<dbReference type="InterPro" id="IPR013520">
    <property type="entry name" value="Ribonucl_H"/>
</dbReference>
<dbReference type="OrthoDB" id="9803913at2"/>
<evidence type="ECO:0000256" key="2">
    <source>
        <dbReference type="SAM" id="MobiDB-lite"/>
    </source>
</evidence>
<feature type="region of interest" description="Disordered" evidence="2">
    <location>
        <begin position="321"/>
        <end position="378"/>
    </location>
</feature>
<evidence type="ECO:0000259" key="3">
    <source>
        <dbReference type="PROSITE" id="PS50172"/>
    </source>
</evidence>
<dbReference type="CDD" id="cd06130">
    <property type="entry name" value="DNA_pol_III_epsilon_like"/>
    <property type="match status" value="1"/>
</dbReference>
<dbReference type="GO" id="GO:0008408">
    <property type="term" value="F:3'-5' exonuclease activity"/>
    <property type="evidence" value="ECO:0007669"/>
    <property type="project" value="TreeGrafter"/>
</dbReference>
<dbReference type="CDD" id="cd17748">
    <property type="entry name" value="BRCT_DNA_ligase_like"/>
    <property type="match status" value="1"/>
</dbReference>
<dbReference type="Gene3D" id="3.40.50.10190">
    <property type="entry name" value="BRCT domain"/>
    <property type="match status" value="1"/>
</dbReference>
<evidence type="ECO:0000313" key="5">
    <source>
        <dbReference type="Proteomes" id="UP000035368"/>
    </source>
</evidence>
<keyword evidence="1 4" id="KW-0540">Nuclease</keyword>
<dbReference type="PANTHER" id="PTHR30231">
    <property type="entry name" value="DNA POLYMERASE III SUBUNIT EPSILON"/>
    <property type="match status" value="1"/>
</dbReference>
<evidence type="ECO:0000256" key="1">
    <source>
        <dbReference type="ARBA" id="ARBA00022839"/>
    </source>
</evidence>
<protein>
    <submittedName>
        <fullName evidence="4">DNA polymerase III epsilon subunit-like 3'-5' exonuclease</fullName>
        <ecNumber evidence="4">2.7.7.7</ecNumber>
    </submittedName>
</protein>
<dbReference type="GO" id="GO:0003887">
    <property type="term" value="F:DNA-directed DNA polymerase activity"/>
    <property type="evidence" value="ECO:0007669"/>
    <property type="project" value="UniProtKB-EC"/>
</dbReference>
<dbReference type="InterPro" id="IPR036397">
    <property type="entry name" value="RNaseH_sf"/>
</dbReference>
<dbReference type="STRING" id="1050174.CEPID_08175"/>
<dbReference type="RefSeq" id="WP_047240512.1">
    <property type="nucleotide sequence ID" value="NZ_CP011541.1"/>
</dbReference>
<dbReference type="InterPro" id="IPR036420">
    <property type="entry name" value="BRCT_dom_sf"/>
</dbReference>
<gene>
    <name evidence="4" type="ORF">CEPID_08175</name>
</gene>
<dbReference type="PROSITE" id="PS50172">
    <property type="entry name" value="BRCT"/>
    <property type="match status" value="1"/>
</dbReference>
<dbReference type="Pfam" id="PF00929">
    <property type="entry name" value="RNase_T"/>
    <property type="match status" value="1"/>
</dbReference>
<dbReference type="SUPFAM" id="SSF52113">
    <property type="entry name" value="BRCT domain"/>
    <property type="match status" value="1"/>
</dbReference>
<evidence type="ECO:0000313" key="4">
    <source>
        <dbReference type="EMBL" id="AKK03485.1"/>
    </source>
</evidence>
<dbReference type="FunFam" id="3.30.420.10:FF:000045">
    <property type="entry name" value="3'-5' exonuclease DinG"/>
    <property type="match status" value="1"/>
</dbReference>
<dbReference type="Proteomes" id="UP000035368">
    <property type="component" value="Chromosome"/>
</dbReference>
<dbReference type="SUPFAM" id="SSF53098">
    <property type="entry name" value="Ribonuclease H-like"/>
    <property type="match status" value="1"/>
</dbReference>
<dbReference type="EC" id="2.7.7.7" evidence="4"/>